<dbReference type="GO" id="GO:0016757">
    <property type="term" value="F:glycosyltransferase activity"/>
    <property type="evidence" value="ECO:0007669"/>
    <property type="project" value="TreeGrafter"/>
</dbReference>
<keyword evidence="3" id="KW-0472">Membrane</keyword>
<dbReference type="Pfam" id="PF13704">
    <property type="entry name" value="Glyco_tranf_2_4"/>
    <property type="match status" value="1"/>
</dbReference>
<proteinExistence type="predicted"/>
<protein>
    <recommendedName>
        <fullName evidence="6">Glycosyl transferase family 2</fullName>
    </recommendedName>
</protein>
<keyword evidence="3" id="KW-1133">Transmembrane helix</keyword>
<keyword evidence="2" id="KW-0812">Transmembrane</keyword>
<dbReference type="EMBL" id="CYSD01000001">
    <property type="protein sequence ID" value="CUH74648.1"/>
    <property type="molecule type" value="Genomic_DNA"/>
</dbReference>
<comment type="subcellular location">
    <subcellularLocation>
        <location evidence="1">Membrane</location>
        <topology evidence="1">Single-pass membrane protein</topology>
    </subcellularLocation>
</comment>
<dbReference type="STRING" id="928856.SAMN04488049_12421"/>
<accession>A0A0P1FZ22</accession>
<dbReference type="GO" id="GO:0005737">
    <property type="term" value="C:cytoplasm"/>
    <property type="evidence" value="ECO:0007669"/>
    <property type="project" value="TreeGrafter"/>
</dbReference>
<dbReference type="PANTHER" id="PTHR21461">
    <property type="entry name" value="GLYCOSYLTRANSFERASE FAMILY 92 PROTEIN"/>
    <property type="match status" value="1"/>
</dbReference>
<evidence type="ECO:0000256" key="2">
    <source>
        <dbReference type="ARBA" id="ARBA00022692"/>
    </source>
</evidence>
<dbReference type="OrthoDB" id="4964299at2"/>
<dbReference type="Proteomes" id="UP000052022">
    <property type="component" value="Unassembled WGS sequence"/>
</dbReference>
<dbReference type="AlphaFoldDB" id="A0A0P1FZ22"/>
<keyword evidence="5" id="KW-1185">Reference proteome</keyword>
<evidence type="ECO:0000256" key="1">
    <source>
        <dbReference type="ARBA" id="ARBA00004167"/>
    </source>
</evidence>
<evidence type="ECO:0008006" key="6">
    <source>
        <dbReference type="Google" id="ProtNLM"/>
    </source>
</evidence>
<organism evidence="4 5">
    <name type="scientific">Tritonibacter multivorans</name>
    <dbReference type="NCBI Taxonomy" id="928856"/>
    <lineage>
        <taxon>Bacteria</taxon>
        <taxon>Pseudomonadati</taxon>
        <taxon>Pseudomonadota</taxon>
        <taxon>Alphaproteobacteria</taxon>
        <taxon>Rhodobacterales</taxon>
        <taxon>Paracoccaceae</taxon>
        <taxon>Tritonibacter</taxon>
    </lineage>
</organism>
<dbReference type="RefSeq" id="WP_058288192.1">
    <property type="nucleotide sequence ID" value="NZ_CYSD01000001.1"/>
</dbReference>
<sequence>MSATHPAKPQLYLRRLACQTTPAGPVLEAVSAGPEAGGCRLFFTRASDAKDVGRYLEGLPAPIPSPQVITLNGAPFVISDALPAGLTASPAEPGLLAGRNVLLGVRNGQSADVVLQWLRHHHDQFGVRGAVLFNRTREGQDIDFITELRSQLAALGRDLRVVLIESALPLGHDTLPSEHHPYCVAEAPGKDRMEFPSPDAWTAPLAEGTIYEIARTRFLTEARAVANLDIGDLLHVPAKAPAQNPFDLAADAPGQAVHLSGQHCYPWRLRDDGPAGFGDHICVQFDKPRYRSRWCVAPTGLAPNNFWRFRRISGVGFNAEVAFYSYMAIRHLTSNPGLIVPKTSLIESEALLASAQRDFGHKPVRPPKVEFTAPSKDATRTAIVTTMKNEGPFILEWLAYHQAIGVQDFLVYTNDCTDGTDDMFDLLQAKGILQHRENPFREMELKPQHAALQAAEDEPLMQNADWCICMDVDEFLNIKVGNGTLPELYEAVGDANMISCTWRLFGNSDRHLFEDSHTIGQFDRCAEEFSPKPHQAWGFKTLFRNIGIFKKMGVHRPKGLRPQLWDQIHWVNGSGQPLPREEYRNAWRSTTETYGYDLVSLNHYAVRNAESFLVKRDRGRVNHVDRDQGLAYWFRMNNNATTDRSIMARIPMMEAKLAALMADPEIAAQHHKCVAAHRAKIDALRAQPAQAAFFETLTSARQEKLSRMHRAFGANVFLSGPDVVPDHVVWGDHPEEFFFTVEKGETQH</sequence>
<dbReference type="GO" id="GO:0016020">
    <property type="term" value="C:membrane"/>
    <property type="evidence" value="ECO:0007669"/>
    <property type="project" value="UniProtKB-SubCell"/>
</dbReference>
<evidence type="ECO:0000313" key="4">
    <source>
        <dbReference type="EMBL" id="CUH74648.1"/>
    </source>
</evidence>
<reference evidence="4 5" key="1">
    <citation type="submission" date="2015-09" db="EMBL/GenBank/DDBJ databases">
        <authorList>
            <consortium name="Swine Surveillance"/>
        </authorList>
    </citation>
    <scope>NUCLEOTIDE SEQUENCE [LARGE SCALE GENOMIC DNA]</scope>
    <source>
        <strain evidence="4 5">CECT 7557</strain>
    </source>
</reference>
<evidence type="ECO:0000313" key="5">
    <source>
        <dbReference type="Proteomes" id="UP000052022"/>
    </source>
</evidence>
<gene>
    <name evidence="4" type="ORF">TRM7557_00020</name>
</gene>
<dbReference type="PANTHER" id="PTHR21461:SF69">
    <property type="entry name" value="GLYCOSYLTRANSFERASE FAMILY 92 PROTEIN"/>
    <property type="match status" value="1"/>
</dbReference>
<evidence type="ECO:0000256" key="3">
    <source>
        <dbReference type="ARBA" id="ARBA00022989"/>
    </source>
</evidence>
<name>A0A0P1FZ22_9RHOB</name>